<dbReference type="RefSeq" id="XP_033818285.1">
    <property type="nucleotide sequence ID" value="XM_033962394.1"/>
</dbReference>
<reference evidence="3" key="1">
    <citation type="submission" date="2025-08" db="UniProtKB">
        <authorList>
            <consortium name="RefSeq"/>
        </authorList>
    </citation>
    <scope>IDENTIFICATION</scope>
</reference>
<organism evidence="2 3">
    <name type="scientific">Geotrypetes seraphini</name>
    <name type="common">Gaboon caecilian</name>
    <name type="synonym">Caecilia seraphini</name>
    <dbReference type="NCBI Taxonomy" id="260995"/>
    <lineage>
        <taxon>Eukaryota</taxon>
        <taxon>Metazoa</taxon>
        <taxon>Chordata</taxon>
        <taxon>Craniata</taxon>
        <taxon>Vertebrata</taxon>
        <taxon>Euteleostomi</taxon>
        <taxon>Amphibia</taxon>
        <taxon>Gymnophiona</taxon>
        <taxon>Geotrypetes</taxon>
    </lineage>
</organism>
<dbReference type="KEGG" id="gsh:117368670"/>
<proteinExistence type="predicted"/>
<keyword evidence="2" id="KW-1185">Reference proteome</keyword>
<dbReference type="AlphaFoldDB" id="A0A6P8SH81"/>
<name>A0A6P8SH81_GEOSA</name>
<evidence type="ECO:0000256" key="1">
    <source>
        <dbReference type="SAM" id="MobiDB-lite"/>
    </source>
</evidence>
<feature type="compositionally biased region" description="Basic residues" evidence="1">
    <location>
        <begin position="21"/>
        <end position="34"/>
    </location>
</feature>
<dbReference type="InParanoid" id="A0A6P8SH81"/>
<evidence type="ECO:0000313" key="2">
    <source>
        <dbReference type="Proteomes" id="UP000515159"/>
    </source>
</evidence>
<dbReference type="GeneID" id="117368670"/>
<dbReference type="Proteomes" id="UP000515159">
    <property type="component" value="Chromosome 10"/>
</dbReference>
<sequence length="280" mass="32081">MAAERAAAKCARSMPTAGCKRNLRHRQKGKHSQHSFKGQPELKPFPKEDISWLISQCLTTLPRAEKIKALRKCWTLKRGLDLVKLFRRPEVLPLSCEQLQIWDDLASPGEERHFYISSKFKKKKKQKPGGRAESVCTYPQKRAWHTTSQQELTHKVPYPTIPSSIEHMKASTQNTSPRNPVNTQVEKIQVEKIHQLLPILLKKFPAGLKLPKLEDIVRREHEIDLVKISQDLGYLDTRSFLLQIANIKVSTPTQGSRTLVKYQKGAVRQFGSKVIDYGLF</sequence>
<dbReference type="OrthoDB" id="9909891at2759"/>
<protein>
    <submittedName>
        <fullName evidence="3">Uncharacterized protein LOC117368670</fullName>
    </submittedName>
</protein>
<evidence type="ECO:0000313" key="3">
    <source>
        <dbReference type="RefSeq" id="XP_033818285.1"/>
    </source>
</evidence>
<accession>A0A6P8SH81</accession>
<gene>
    <name evidence="3" type="primary">LOC117368670</name>
</gene>
<feature type="region of interest" description="Disordered" evidence="1">
    <location>
        <begin position="19"/>
        <end position="43"/>
    </location>
</feature>